<evidence type="ECO:0000259" key="12">
    <source>
        <dbReference type="Pfam" id="PF08263"/>
    </source>
</evidence>
<keyword evidence="11" id="KW-0732">Signal</keyword>
<keyword evidence="5 10" id="KW-0812">Transmembrane</keyword>
<dbReference type="SUPFAM" id="SSF52047">
    <property type="entry name" value="RNI-like"/>
    <property type="match status" value="1"/>
</dbReference>
<sequence>MLWVLYMLLPSMFYGCITEEGIALRHIRSTFNEAHCIVPASWGRGDNFCSWERVRCNNDSTRVLDLNFSNMENCTTGGGCWNLNKTIFAAFHELQLLDLSYNYACLQDFDGLQGLTKLRYLNLSDNHLLGIINLDRSSMGGNLQNTAFRNFKNLRELRLRSNQMNGSIPSSLFELPLLEYLDLSRNLLQGYIPINSASNISPLLQTLKLSDNNLNGTFAFFWLRKCTMLNTISLSRNADLAIDVKFRGQVPIFQLRALMLSGCHLDKSILTGPGFLATQRHLEILDLSNNNLAGSIPDWIFNNEATLTYLNIASNSLVGSLDSMWQHKSELRIINISMNHLEGQLPTNISLLFPRLVVLDASDNIISGSIPPSLCSITAMRIMDLSRNKLTGDVPTCFFINYSQSLLVLKLNLSIAWAMYLDSNNFEGTLPSNLSGNLDVLDLHDNKLSGELDASLWNLYSLQVLNVASNSLNGDIDPAICKLTNIQFLDLSNNNFSGSTPNCIGTLPPISLNLSWNSLSGYPGEFVNSFHIAALDLRYNQYMGDLEWVAYLYWMKLLFLGGNMFEGQIFSKLCQLQHLNIIDLSHNKLSGSLPLCIGDIPFEYGAYDTQVLSSTSDSILIVEFANIEYDDLSFMFDNQYGLQSFTFSTKGHSLIYSSSFLNLMFGIDLSANMLSGEIPLEIGNLSRIKSLNLSNNFFTGQIPATIGNMSAIENLDLSRNDLSEQIPGDLTRLCSLEVFSVAYNNLSGCIPYSGQFSTFNTESYMGNINLHNSSKGGTCDPSSRPMEEEDLGESCVDPVLYMISATSFVLALSATVSFLLFHSLRWHVILQP</sequence>
<feature type="domain" description="Leucine-rich repeat-containing N-terminal plant-type" evidence="12">
    <location>
        <begin position="19"/>
        <end position="57"/>
    </location>
</feature>
<keyword evidence="14" id="KW-1185">Reference proteome</keyword>
<feature type="transmembrane region" description="Helical" evidence="10">
    <location>
        <begin position="799"/>
        <end position="821"/>
    </location>
</feature>
<evidence type="ECO:0000256" key="5">
    <source>
        <dbReference type="ARBA" id="ARBA00022692"/>
    </source>
</evidence>
<keyword evidence="9" id="KW-0325">Glycoprotein</keyword>
<keyword evidence="8 10" id="KW-0472">Membrane</keyword>
<dbReference type="GO" id="GO:0005886">
    <property type="term" value="C:plasma membrane"/>
    <property type="evidence" value="ECO:0007669"/>
    <property type="project" value="UniProtKB-SubCell"/>
</dbReference>
<protein>
    <recommendedName>
        <fullName evidence="12">Leucine-rich repeat-containing N-terminal plant-type domain-containing protein</fullName>
    </recommendedName>
</protein>
<dbReference type="PROSITE" id="PS51450">
    <property type="entry name" value="LRR"/>
    <property type="match status" value="2"/>
</dbReference>
<dbReference type="PANTHER" id="PTHR48062">
    <property type="entry name" value="RECEPTOR-LIKE PROTEIN 14"/>
    <property type="match status" value="1"/>
</dbReference>
<evidence type="ECO:0000256" key="1">
    <source>
        <dbReference type="ARBA" id="ARBA00004251"/>
    </source>
</evidence>
<dbReference type="Gene3D" id="3.80.10.10">
    <property type="entry name" value="Ribonuclease Inhibitor"/>
    <property type="match status" value="4"/>
</dbReference>
<comment type="subcellular location">
    <subcellularLocation>
        <location evidence="1">Cell membrane</location>
        <topology evidence="1">Single-pass type I membrane protein</topology>
    </subcellularLocation>
</comment>
<evidence type="ECO:0000256" key="2">
    <source>
        <dbReference type="ARBA" id="ARBA00009592"/>
    </source>
</evidence>
<dbReference type="FunFam" id="3.80.10.10:FF:000095">
    <property type="entry name" value="LRR receptor-like serine/threonine-protein kinase GSO1"/>
    <property type="match status" value="1"/>
</dbReference>
<reference evidence="13" key="1">
    <citation type="submission" date="2020-05" db="EMBL/GenBank/DDBJ databases">
        <title>WGS assembly of Panicum virgatum.</title>
        <authorList>
            <person name="Lovell J.T."/>
            <person name="Jenkins J."/>
            <person name="Shu S."/>
            <person name="Juenger T.E."/>
            <person name="Schmutz J."/>
        </authorList>
    </citation>
    <scope>NUCLEOTIDE SEQUENCE</scope>
    <source>
        <strain evidence="13">AP13</strain>
    </source>
</reference>
<dbReference type="SUPFAM" id="SSF52058">
    <property type="entry name" value="L domain-like"/>
    <property type="match status" value="1"/>
</dbReference>
<organism evidence="13 14">
    <name type="scientific">Panicum virgatum</name>
    <name type="common">Blackwell switchgrass</name>
    <dbReference type="NCBI Taxonomy" id="38727"/>
    <lineage>
        <taxon>Eukaryota</taxon>
        <taxon>Viridiplantae</taxon>
        <taxon>Streptophyta</taxon>
        <taxon>Embryophyta</taxon>
        <taxon>Tracheophyta</taxon>
        <taxon>Spermatophyta</taxon>
        <taxon>Magnoliopsida</taxon>
        <taxon>Liliopsida</taxon>
        <taxon>Poales</taxon>
        <taxon>Poaceae</taxon>
        <taxon>PACMAD clade</taxon>
        <taxon>Panicoideae</taxon>
        <taxon>Panicodae</taxon>
        <taxon>Paniceae</taxon>
        <taxon>Panicinae</taxon>
        <taxon>Panicum</taxon>
        <taxon>Panicum sect. Hiantes</taxon>
    </lineage>
</organism>
<evidence type="ECO:0000313" key="14">
    <source>
        <dbReference type="Proteomes" id="UP000823388"/>
    </source>
</evidence>
<evidence type="ECO:0000256" key="11">
    <source>
        <dbReference type="SAM" id="SignalP"/>
    </source>
</evidence>
<keyword evidence="4" id="KW-0433">Leucine-rich repeat</keyword>
<name>A0A8T0R178_PANVG</name>
<evidence type="ECO:0000256" key="3">
    <source>
        <dbReference type="ARBA" id="ARBA00022475"/>
    </source>
</evidence>
<dbReference type="InterPro" id="IPR001611">
    <property type="entry name" value="Leu-rich_rpt"/>
</dbReference>
<evidence type="ECO:0000256" key="4">
    <source>
        <dbReference type="ARBA" id="ARBA00022614"/>
    </source>
</evidence>
<dbReference type="InterPro" id="IPR013210">
    <property type="entry name" value="LRR_N_plant-typ"/>
</dbReference>
<evidence type="ECO:0000256" key="7">
    <source>
        <dbReference type="ARBA" id="ARBA00022989"/>
    </source>
</evidence>
<dbReference type="Proteomes" id="UP000823388">
    <property type="component" value="Chromosome 6N"/>
</dbReference>
<evidence type="ECO:0000256" key="9">
    <source>
        <dbReference type="ARBA" id="ARBA00023180"/>
    </source>
</evidence>
<dbReference type="InterPro" id="IPR003591">
    <property type="entry name" value="Leu-rich_rpt_typical-subtyp"/>
</dbReference>
<dbReference type="SMART" id="SM00369">
    <property type="entry name" value="LRR_TYP"/>
    <property type="match status" value="6"/>
</dbReference>
<feature type="chain" id="PRO_5035749699" description="Leucine-rich repeat-containing N-terminal plant-type domain-containing protein" evidence="11">
    <location>
        <begin position="19"/>
        <end position="832"/>
    </location>
</feature>
<dbReference type="PRINTS" id="PR00019">
    <property type="entry name" value="LEURICHRPT"/>
</dbReference>
<keyword evidence="7 10" id="KW-1133">Transmembrane helix</keyword>
<dbReference type="Pfam" id="PF13855">
    <property type="entry name" value="LRR_8"/>
    <property type="match status" value="2"/>
</dbReference>
<dbReference type="InterPro" id="IPR051502">
    <property type="entry name" value="RLP_Defense_Trigger"/>
</dbReference>
<dbReference type="AlphaFoldDB" id="A0A8T0R178"/>
<evidence type="ECO:0000256" key="10">
    <source>
        <dbReference type="SAM" id="Phobius"/>
    </source>
</evidence>
<comment type="similarity">
    <text evidence="2">Belongs to the RLP family.</text>
</comment>
<keyword evidence="3" id="KW-1003">Cell membrane</keyword>
<evidence type="ECO:0000256" key="8">
    <source>
        <dbReference type="ARBA" id="ARBA00023136"/>
    </source>
</evidence>
<accession>A0A8T0R178</accession>
<comment type="caution">
    <text evidence="13">The sequence shown here is derived from an EMBL/GenBank/DDBJ whole genome shotgun (WGS) entry which is preliminary data.</text>
</comment>
<dbReference type="EMBL" id="CM029048">
    <property type="protein sequence ID" value="KAG2579301.1"/>
    <property type="molecule type" value="Genomic_DNA"/>
</dbReference>
<dbReference type="PANTHER" id="PTHR48062:SF68">
    <property type="entry name" value="LEUCINE-RICH REPEAT-CONTAINING N-TERMINAL PLANT-TYPE DOMAIN-CONTAINING PROTEIN"/>
    <property type="match status" value="1"/>
</dbReference>
<dbReference type="FunFam" id="3.80.10.10:FF:000213">
    <property type="entry name" value="Tyrosine-sulfated glycopeptide receptor 1"/>
    <property type="match status" value="1"/>
</dbReference>
<feature type="signal peptide" evidence="11">
    <location>
        <begin position="1"/>
        <end position="18"/>
    </location>
</feature>
<gene>
    <name evidence="13" type="ORF">PVAP13_6NG244627</name>
</gene>
<dbReference type="Pfam" id="PF08263">
    <property type="entry name" value="LRRNT_2"/>
    <property type="match status" value="1"/>
</dbReference>
<dbReference type="Pfam" id="PF00560">
    <property type="entry name" value="LRR_1"/>
    <property type="match status" value="8"/>
</dbReference>
<dbReference type="InterPro" id="IPR032675">
    <property type="entry name" value="LRR_dom_sf"/>
</dbReference>
<evidence type="ECO:0000256" key="6">
    <source>
        <dbReference type="ARBA" id="ARBA00022737"/>
    </source>
</evidence>
<keyword evidence="6" id="KW-0677">Repeat</keyword>
<evidence type="ECO:0000313" key="13">
    <source>
        <dbReference type="EMBL" id="KAG2579301.1"/>
    </source>
</evidence>
<proteinExistence type="inferred from homology"/>